<proteinExistence type="predicted"/>
<evidence type="ECO:0000313" key="1">
    <source>
        <dbReference type="EMBL" id="EFO78165.1"/>
    </source>
</evidence>
<dbReference type="Proteomes" id="UP000003457">
    <property type="component" value="Unassembled WGS sequence"/>
</dbReference>
<gene>
    <name evidence="1" type="ORF">HMPREF9003_0184</name>
</gene>
<reference evidence="1 2" key="1">
    <citation type="submission" date="2010-10" db="EMBL/GenBank/DDBJ databases">
        <authorList>
            <person name="Durkin A.S."/>
            <person name="Madupu R."/>
            <person name="Torralba M."/>
            <person name="Gillis M."/>
            <person name="Methe B."/>
            <person name="Sutton G."/>
            <person name="Nelson K.E."/>
        </authorList>
    </citation>
    <scope>NUCLEOTIDE SEQUENCE [LARGE SCALE GENOMIC DNA]</scope>
    <source>
        <strain evidence="1 2">JCVIHMP022</strain>
    </source>
</reference>
<name>A0AB72Z1Z4_9BIFI</name>
<evidence type="ECO:0000313" key="2">
    <source>
        <dbReference type="Proteomes" id="UP000003457"/>
    </source>
</evidence>
<dbReference type="AlphaFoldDB" id="A0AB72Z1Z4"/>
<accession>A0AB72Z1Z4</accession>
<protein>
    <submittedName>
        <fullName evidence="1">Uncharacterized protein</fullName>
    </submittedName>
</protein>
<sequence length="101" mass="12055">MEHIVQFAINIDDKTIQKRLEDNGYNDVVKRIYKEALDNLEFPRKYGNRINWDSFVSDRISRFFEDHKAEIIDAAAEKLTKSIRNSKAFKERKQEVMEDTE</sequence>
<dbReference type="RefSeq" id="WP_003842266.1">
    <property type="nucleotide sequence ID" value="NZ_AEHJ01000011.1"/>
</dbReference>
<comment type="caution">
    <text evidence="1">The sequence shown here is derived from an EMBL/GenBank/DDBJ whole genome shotgun (WGS) entry which is preliminary data.</text>
</comment>
<organism evidence="1 2">
    <name type="scientific">Bifidobacterium dentium JCVIHMP022</name>
    <dbReference type="NCBI Taxonomy" id="553191"/>
    <lineage>
        <taxon>Bacteria</taxon>
        <taxon>Bacillati</taxon>
        <taxon>Actinomycetota</taxon>
        <taxon>Actinomycetes</taxon>
        <taxon>Bifidobacteriales</taxon>
        <taxon>Bifidobacteriaceae</taxon>
        <taxon>Bifidobacterium</taxon>
    </lineage>
</organism>
<dbReference type="EMBL" id="AEHJ01000011">
    <property type="protein sequence ID" value="EFO78165.1"/>
    <property type="molecule type" value="Genomic_DNA"/>
</dbReference>